<dbReference type="InterPro" id="IPR036236">
    <property type="entry name" value="Znf_C2H2_sf"/>
</dbReference>
<keyword evidence="4" id="KW-0863">Zinc-finger</keyword>
<keyword evidence="6" id="KW-0539">Nucleus</keyword>
<evidence type="ECO:0000313" key="8">
    <source>
        <dbReference type="EMBL" id="EKC31371.1"/>
    </source>
</evidence>
<dbReference type="Pfam" id="PF12874">
    <property type="entry name" value="zf-met"/>
    <property type="match status" value="1"/>
</dbReference>
<dbReference type="FunFam" id="3.30.160.60:FF:001732">
    <property type="entry name" value="Zgc:162936"/>
    <property type="match status" value="1"/>
</dbReference>
<evidence type="ECO:0000256" key="2">
    <source>
        <dbReference type="ARBA" id="ARBA00022723"/>
    </source>
</evidence>
<protein>
    <submittedName>
        <fullName evidence="8">Zinc finger protein 7</fullName>
    </submittedName>
</protein>
<dbReference type="GO" id="GO:0005634">
    <property type="term" value="C:nucleus"/>
    <property type="evidence" value="ECO:0007669"/>
    <property type="project" value="UniProtKB-SubCell"/>
</dbReference>
<dbReference type="PROSITE" id="PS50157">
    <property type="entry name" value="ZINC_FINGER_C2H2_2"/>
    <property type="match status" value="5"/>
</dbReference>
<feature type="domain" description="C2H2-type" evidence="7">
    <location>
        <begin position="37"/>
        <end position="64"/>
    </location>
</feature>
<evidence type="ECO:0000256" key="6">
    <source>
        <dbReference type="ARBA" id="ARBA00023242"/>
    </source>
</evidence>
<dbReference type="PANTHER" id="PTHR24394:SF29">
    <property type="entry name" value="MYONEURIN"/>
    <property type="match status" value="1"/>
</dbReference>
<keyword evidence="2" id="KW-0479">Metal-binding</keyword>
<dbReference type="GO" id="GO:0008270">
    <property type="term" value="F:zinc ion binding"/>
    <property type="evidence" value="ECO:0007669"/>
    <property type="project" value="UniProtKB-KW"/>
</dbReference>
<evidence type="ECO:0000259" key="7">
    <source>
        <dbReference type="PROSITE" id="PS50157"/>
    </source>
</evidence>
<feature type="domain" description="C2H2-type" evidence="7">
    <location>
        <begin position="175"/>
        <end position="197"/>
    </location>
</feature>
<comment type="subcellular location">
    <subcellularLocation>
        <location evidence="1">Nucleus</location>
    </subcellularLocation>
</comment>
<name>K1RBA3_MAGGI</name>
<dbReference type="AlphaFoldDB" id="K1RBA3"/>
<feature type="domain" description="C2H2-type" evidence="7">
    <location>
        <begin position="119"/>
        <end position="146"/>
    </location>
</feature>
<dbReference type="GO" id="GO:0045893">
    <property type="term" value="P:positive regulation of DNA-templated transcription"/>
    <property type="evidence" value="ECO:0007669"/>
    <property type="project" value="UniProtKB-ARBA"/>
</dbReference>
<evidence type="ECO:0000256" key="3">
    <source>
        <dbReference type="ARBA" id="ARBA00022737"/>
    </source>
</evidence>
<dbReference type="FunFam" id="3.30.160.60:FF:000446">
    <property type="entry name" value="Zinc finger protein"/>
    <property type="match status" value="1"/>
</dbReference>
<keyword evidence="5" id="KW-0862">Zinc</keyword>
<dbReference type="HOGENOM" id="CLU_1062667_0_0_1"/>
<dbReference type="Pfam" id="PF00096">
    <property type="entry name" value="zf-C2H2"/>
    <property type="match status" value="2"/>
</dbReference>
<dbReference type="GO" id="GO:0005694">
    <property type="term" value="C:chromosome"/>
    <property type="evidence" value="ECO:0007669"/>
    <property type="project" value="UniProtKB-ARBA"/>
</dbReference>
<keyword evidence="3" id="KW-0677">Repeat</keyword>
<dbReference type="PROSITE" id="PS00028">
    <property type="entry name" value="ZINC_FINGER_C2H2_1"/>
    <property type="match status" value="5"/>
</dbReference>
<dbReference type="InterPro" id="IPR013087">
    <property type="entry name" value="Znf_C2H2_type"/>
</dbReference>
<dbReference type="InParanoid" id="K1RBA3"/>
<proteinExistence type="predicted"/>
<evidence type="ECO:0000256" key="5">
    <source>
        <dbReference type="ARBA" id="ARBA00022833"/>
    </source>
</evidence>
<dbReference type="SMART" id="SM00355">
    <property type="entry name" value="ZnF_C2H2"/>
    <property type="match status" value="5"/>
</dbReference>
<dbReference type="GO" id="GO:0043565">
    <property type="term" value="F:sequence-specific DNA binding"/>
    <property type="evidence" value="ECO:0007669"/>
    <property type="project" value="UniProtKB-ARBA"/>
</dbReference>
<sequence length="262" mass="30010">MEHRGESPHSCKTCKKLFSCKSDLVRHEAAHSTLKPHTCRICGKSFKRPNALNDHMSLHSYEERLSFLKSVDSPADKLEPDVNAVVKSLTESNSQASNSKKREETLYTEDGQKMVNGKFYCKECNLSFSARREYSIHRFQHNGGQPHHCEICNKIFAFKSDYIRHLATHIGRKPHVCHLCNSTFSRKYYLKKHMEKHKDTLIGLKGKLKKANQEKFEIEIDNAERCSSDACSESEPESMNQTGKLETSYDENGAMFLVVTDC</sequence>
<organism evidence="8">
    <name type="scientific">Magallana gigas</name>
    <name type="common">Pacific oyster</name>
    <name type="synonym">Crassostrea gigas</name>
    <dbReference type="NCBI Taxonomy" id="29159"/>
    <lineage>
        <taxon>Eukaryota</taxon>
        <taxon>Metazoa</taxon>
        <taxon>Spiralia</taxon>
        <taxon>Lophotrochozoa</taxon>
        <taxon>Mollusca</taxon>
        <taxon>Bivalvia</taxon>
        <taxon>Autobranchia</taxon>
        <taxon>Pteriomorphia</taxon>
        <taxon>Ostreida</taxon>
        <taxon>Ostreoidea</taxon>
        <taxon>Ostreidae</taxon>
        <taxon>Magallana</taxon>
    </lineage>
</organism>
<gene>
    <name evidence="8" type="ORF">CGI_10019231</name>
</gene>
<dbReference type="GO" id="GO:0000981">
    <property type="term" value="F:DNA-binding transcription factor activity, RNA polymerase II-specific"/>
    <property type="evidence" value="ECO:0007669"/>
    <property type="project" value="TreeGrafter"/>
</dbReference>
<dbReference type="EMBL" id="JH815890">
    <property type="protein sequence ID" value="EKC31371.1"/>
    <property type="molecule type" value="Genomic_DNA"/>
</dbReference>
<feature type="domain" description="C2H2-type" evidence="7">
    <location>
        <begin position="147"/>
        <end position="174"/>
    </location>
</feature>
<dbReference type="SUPFAM" id="SSF57667">
    <property type="entry name" value="beta-beta-alpha zinc fingers"/>
    <property type="match status" value="3"/>
</dbReference>
<reference evidence="8" key="1">
    <citation type="journal article" date="2012" name="Nature">
        <title>The oyster genome reveals stress adaptation and complexity of shell formation.</title>
        <authorList>
            <person name="Zhang G."/>
            <person name="Fang X."/>
            <person name="Guo X."/>
            <person name="Li L."/>
            <person name="Luo R."/>
            <person name="Xu F."/>
            <person name="Yang P."/>
            <person name="Zhang L."/>
            <person name="Wang X."/>
            <person name="Qi H."/>
            <person name="Xiong Z."/>
            <person name="Que H."/>
            <person name="Xie Y."/>
            <person name="Holland P.W."/>
            <person name="Paps J."/>
            <person name="Zhu Y."/>
            <person name="Wu F."/>
            <person name="Chen Y."/>
            <person name="Wang J."/>
            <person name="Peng C."/>
            <person name="Meng J."/>
            <person name="Yang L."/>
            <person name="Liu J."/>
            <person name="Wen B."/>
            <person name="Zhang N."/>
            <person name="Huang Z."/>
            <person name="Zhu Q."/>
            <person name="Feng Y."/>
            <person name="Mount A."/>
            <person name="Hedgecock D."/>
            <person name="Xu Z."/>
            <person name="Liu Y."/>
            <person name="Domazet-Loso T."/>
            <person name="Du Y."/>
            <person name="Sun X."/>
            <person name="Zhang S."/>
            <person name="Liu B."/>
            <person name="Cheng P."/>
            <person name="Jiang X."/>
            <person name="Li J."/>
            <person name="Fan D."/>
            <person name="Wang W."/>
            <person name="Fu W."/>
            <person name="Wang T."/>
            <person name="Wang B."/>
            <person name="Zhang J."/>
            <person name="Peng Z."/>
            <person name="Li Y."/>
            <person name="Li N."/>
            <person name="Wang J."/>
            <person name="Chen M."/>
            <person name="He Y."/>
            <person name="Tan F."/>
            <person name="Song X."/>
            <person name="Zheng Q."/>
            <person name="Huang R."/>
            <person name="Yang H."/>
            <person name="Du X."/>
            <person name="Chen L."/>
            <person name="Yang M."/>
            <person name="Gaffney P.M."/>
            <person name="Wang S."/>
            <person name="Luo L."/>
            <person name="She Z."/>
            <person name="Ming Y."/>
            <person name="Huang W."/>
            <person name="Zhang S."/>
            <person name="Huang B."/>
            <person name="Zhang Y."/>
            <person name="Qu T."/>
            <person name="Ni P."/>
            <person name="Miao G."/>
            <person name="Wang J."/>
            <person name="Wang Q."/>
            <person name="Steinberg C.E."/>
            <person name="Wang H."/>
            <person name="Li N."/>
            <person name="Qian L."/>
            <person name="Zhang G."/>
            <person name="Li Y."/>
            <person name="Yang H."/>
            <person name="Liu X."/>
            <person name="Wang J."/>
            <person name="Yin Y."/>
            <person name="Wang J."/>
        </authorList>
    </citation>
    <scope>NUCLEOTIDE SEQUENCE [LARGE SCALE GENOMIC DNA]</scope>
    <source>
        <strain evidence="8">05x7-T-G4-1.051#20</strain>
    </source>
</reference>
<evidence type="ECO:0000256" key="1">
    <source>
        <dbReference type="ARBA" id="ARBA00004123"/>
    </source>
</evidence>
<dbReference type="PANTHER" id="PTHR24394">
    <property type="entry name" value="ZINC FINGER PROTEIN"/>
    <property type="match status" value="1"/>
</dbReference>
<dbReference type="Gene3D" id="3.30.160.60">
    <property type="entry name" value="Classic Zinc Finger"/>
    <property type="match status" value="4"/>
</dbReference>
<evidence type="ECO:0000256" key="4">
    <source>
        <dbReference type="ARBA" id="ARBA00022771"/>
    </source>
</evidence>
<dbReference type="FunFam" id="3.30.160.60:FF:000065">
    <property type="entry name" value="B-cell CLL/lymphoma 6, member B"/>
    <property type="match status" value="1"/>
</dbReference>
<feature type="domain" description="C2H2-type" evidence="7">
    <location>
        <begin position="9"/>
        <end position="36"/>
    </location>
</feature>
<accession>K1RBA3</accession>